<gene>
    <name evidence="1" type="ORF">RPERSI_LOCUS34185</name>
</gene>
<dbReference type="EMBL" id="CAJVQC010151673">
    <property type="protein sequence ID" value="CAG8846524.1"/>
    <property type="molecule type" value="Genomic_DNA"/>
</dbReference>
<accession>A0ACA9SQT2</accession>
<evidence type="ECO:0000313" key="1">
    <source>
        <dbReference type="EMBL" id="CAG8846524.1"/>
    </source>
</evidence>
<name>A0ACA9SQT2_9GLOM</name>
<feature type="non-terminal residue" evidence="1">
    <location>
        <position position="127"/>
    </location>
</feature>
<proteinExistence type="predicted"/>
<reference evidence="1" key="1">
    <citation type="submission" date="2021-06" db="EMBL/GenBank/DDBJ databases">
        <authorList>
            <person name="Kallberg Y."/>
            <person name="Tangrot J."/>
            <person name="Rosling A."/>
        </authorList>
    </citation>
    <scope>NUCLEOTIDE SEQUENCE</scope>
    <source>
        <strain evidence="1">MA461A</strain>
    </source>
</reference>
<feature type="non-terminal residue" evidence="1">
    <location>
        <position position="1"/>
    </location>
</feature>
<organism evidence="1 2">
    <name type="scientific">Racocetra persica</name>
    <dbReference type="NCBI Taxonomy" id="160502"/>
    <lineage>
        <taxon>Eukaryota</taxon>
        <taxon>Fungi</taxon>
        <taxon>Fungi incertae sedis</taxon>
        <taxon>Mucoromycota</taxon>
        <taxon>Glomeromycotina</taxon>
        <taxon>Glomeromycetes</taxon>
        <taxon>Diversisporales</taxon>
        <taxon>Gigasporaceae</taxon>
        <taxon>Racocetra</taxon>
    </lineage>
</organism>
<comment type="caution">
    <text evidence="1">The sequence shown here is derived from an EMBL/GenBank/DDBJ whole genome shotgun (WGS) entry which is preliminary data.</text>
</comment>
<keyword evidence="2" id="KW-1185">Reference proteome</keyword>
<dbReference type="Proteomes" id="UP000789920">
    <property type="component" value="Unassembled WGS sequence"/>
</dbReference>
<protein>
    <submittedName>
        <fullName evidence="1">3096_t:CDS:1</fullName>
    </submittedName>
</protein>
<evidence type="ECO:0000313" key="2">
    <source>
        <dbReference type="Proteomes" id="UP000789920"/>
    </source>
</evidence>
<sequence length="127" mass="14547">RISVKKNGLPPERPEKLNDGLDDPKPVPDDKKVEKVAYVGMTYNETGKEKYVTFSNFTLLLDIPREPPSIKVFRIDKNHPRIKELSSEGKLKEGKKFTTLYGKVDKKSEKGIFNVLNENNSELEIKE</sequence>